<reference evidence="2" key="4">
    <citation type="journal article" date="2018" name="Nat. Plants">
        <title>Whole-genome landscape of Medicago truncatula symbiotic genes.</title>
        <authorList>
            <person name="Pecrix Y."/>
            <person name="Gamas P."/>
            <person name="Carrere S."/>
        </authorList>
    </citation>
    <scope>NUCLEOTIDE SEQUENCE</scope>
    <source>
        <tissue evidence="2">Leaves</tissue>
    </source>
</reference>
<proteinExistence type="predicted"/>
<evidence type="ECO:0000313" key="3">
    <source>
        <dbReference type="EnsemblPlants" id="KEH44021"/>
    </source>
</evidence>
<dbReference type="OrthoDB" id="1929722at2759"/>
<dbReference type="KEGG" id="mtr:25485348"/>
<reference evidence="1 4" key="1">
    <citation type="journal article" date="2011" name="Nature">
        <title>The Medicago genome provides insight into the evolution of rhizobial symbioses.</title>
        <authorList>
            <person name="Young N.D."/>
            <person name="Debelle F."/>
            <person name="Oldroyd G.E."/>
            <person name="Geurts R."/>
            <person name="Cannon S.B."/>
            <person name="Udvardi M.K."/>
            <person name="Benedito V.A."/>
            <person name="Mayer K.F."/>
            <person name="Gouzy J."/>
            <person name="Schoof H."/>
            <person name="Van de Peer Y."/>
            <person name="Proost S."/>
            <person name="Cook D.R."/>
            <person name="Meyers B.C."/>
            <person name="Spannagl M."/>
            <person name="Cheung F."/>
            <person name="De Mita S."/>
            <person name="Krishnakumar V."/>
            <person name="Gundlach H."/>
            <person name="Zhou S."/>
            <person name="Mudge J."/>
            <person name="Bharti A.K."/>
            <person name="Murray J.D."/>
            <person name="Naoumkina M.A."/>
            <person name="Rosen B."/>
            <person name="Silverstein K.A."/>
            <person name="Tang H."/>
            <person name="Rombauts S."/>
            <person name="Zhao P.X."/>
            <person name="Zhou P."/>
            <person name="Barbe V."/>
            <person name="Bardou P."/>
            <person name="Bechner M."/>
            <person name="Bellec A."/>
            <person name="Berger A."/>
            <person name="Berges H."/>
            <person name="Bidwell S."/>
            <person name="Bisseling T."/>
            <person name="Choisne N."/>
            <person name="Couloux A."/>
            <person name="Denny R."/>
            <person name="Deshpande S."/>
            <person name="Dai X."/>
            <person name="Doyle J.J."/>
            <person name="Dudez A.M."/>
            <person name="Farmer A.D."/>
            <person name="Fouteau S."/>
            <person name="Franken C."/>
            <person name="Gibelin C."/>
            <person name="Gish J."/>
            <person name="Goldstein S."/>
            <person name="Gonzalez A.J."/>
            <person name="Green P.J."/>
            <person name="Hallab A."/>
            <person name="Hartog M."/>
            <person name="Hua A."/>
            <person name="Humphray S.J."/>
            <person name="Jeong D.H."/>
            <person name="Jing Y."/>
            <person name="Jocker A."/>
            <person name="Kenton S.M."/>
            <person name="Kim D.J."/>
            <person name="Klee K."/>
            <person name="Lai H."/>
            <person name="Lang C."/>
            <person name="Lin S."/>
            <person name="Macmil S.L."/>
            <person name="Magdelenat G."/>
            <person name="Matthews L."/>
            <person name="McCorrison J."/>
            <person name="Monaghan E.L."/>
            <person name="Mun J.H."/>
            <person name="Najar F.Z."/>
            <person name="Nicholson C."/>
            <person name="Noirot C."/>
            <person name="O'Bleness M."/>
            <person name="Paule C.R."/>
            <person name="Poulain J."/>
            <person name="Prion F."/>
            <person name="Qin B."/>
            <person name="Qu C."/>
            <person name="Retzel E.F."/>
            <person name="Riddle C."/>
            <person name="Sallet E."/>
            <person name="Samain S."/>
            <person name="Samson N."/>
            <person name="Sanders I."/>
            <person name="Saurat O."/>
            <person name="Scarpelli C."/>
            <person name="Schiex T."/>
            <person name="Segurens B."/>
            <person name="Severin A.J."/>
            <person name="Sherrier D.J."/>
            <person name="Shi R."/>
            <person name="Sims S."/>
            <person name="Singer S.R."/>
            <person name="Sinharoy S."/>
            <person name="Sterck L."/>
            <person name="Viollet A."/>
            <person name="Wang B.B."/>
            <person name="Wang K."/>
            <person name="Wang M."/>
            <person name="Wang X."/>
            <person name="Warfsmann J."/>
            <person name="Weissenbach J."/>
            <person name="White D.D."/>
            <person name="White J.D."/>
            <person name="Wiley G.B."/>
            <person name="Wincker P."/>
            <person name="Xing Y."/>
            <person name="Yang L."/>
            <person name="Yao Z."/>
            <person name="Ying F."/>
            <person name="Zhai J."/>
            <person name="Zhou L."/>
            <person name="Zuber A."/>
            <person name="Denarie J."/>
            <person name="Dixon R.A."/>
            <person name="May G.D."/>
            <person name="Schwartz D.C."/>
            <person name="Rogers J."/>
            <person name="Quetier F."/>
            <person name="Town C.D."/>
            <person name="Roe B.A."/>
        </authorList>
    </citation>
    <scope>NUCLEOTIDE SEQUENCE [LARGE SCALE GENOMIC DNA]</scope>
    <source>
        <strain evidence="1">A17</strain>
        <strain evidence="3 4">cv. Jemalong A17</strain>
    </source>
</reference>
<name>A0A072VQS7_MEDTR</name>
<dbReference type="PANTHER" id="PTHR38370">
    <property type="entry name" value="BETA-1,4-XYLOSIDASE"/>
    <property type="match status" value="1"/>
</dbReference>
<dbReference type="PANTHER" id="PTHR38370:SF1">
    <property type="entry name" value="BETA-1,4-XYLOSIDASE"/>
    <property type="match status" value="1"/>
</dbReference>
<dbReference type="EMBL" id="PSQE01000001">
    <property type="protein sequence ID" value="RHN82188.1"/>
    <property type="molecule type" value="Genomic_DNA"/>
</dbReference>
<dbReference type="HOGENOM" id="CLU_2201798_0_0_1"/>
<organism evidence="1 4">
    <name type="scientific">Medicago truncatula</name>
    <name type="common">Barrel medic</name>
    <name type="synonym">Medicago tribuloides</name>
    <dbReference type="NCBI Taxonomy" id="3880"/>
    <lineage>
        <taxon>Eukaryota</taxon>
        <taxon>Viridiplantae</taxon>
        <taxon>Streptophyta</taxon>
        <taxon>Embryophyta</taxon>
        <taxon>Tracheophyta</taxon>
        <taxon>Spermatophyta</taxon>
        <taxon>Magnoliopsida</taxon>
        <taxon>eudicotyledons</taxon>
        <taxon>Gunneridae</taxon>
        <taxon>Pentapetalae</taxon>
        <taxon>rosids</taxon>
        <taxon>fabids</taxon>
        <taxon>Fabales</taxon>
        <taxon>Fabaceae</taxon>
        <taxon>Papilionoideae</taxon>
        <taxon>50 kb inversion clade</taxon>
        <taxon>NPAAA clade</taxon>
        <taxon>Hologalegina</taxon>
        <taxon>IRL clade</taxon>
        <taxon>Trifolieae</taxon>
        <taxon>Medicago</taxon>
    </lineage>
</organism>
<evidence type="ECO:0000313" key="1">
    <source>
        <dbReference type="EMBL" id="KEH44021.1"/>
    </source>
</evidence>
<protein>
    <submittedName>
        <fullName evidence="1 3">Uncharacterized protein</fullName>
    </submittedName>
</protein>
<dbReference type="Proteomes" id="UP000265566">
    <property type="component" value="Chromosome 1"/>
</dbReference>
<gene>
    <name evidence="3" type="primary">25485348</name>
    <name evidence="1" type="ordered locus">MTR_1g106215</name>
    <name evidence="2" type="ORF">MtrunA17_Chr1g0207271</name>
</gene>
<evidence type="ECO:0000313" key="2">
    <source>
        <dbReference type="EMBL" id="RHN82188.1"/>
    </source>
</evidence>
<dbReference type="EnsemblPlants" id="KEH44021">
    <property type="protein sequence ID" value="KEH44021"/>
    <property type="gene ID" value="MTR_1g106215"/>
</dbReference>
<sequence length="113" mass="12679">MEGLIPYLIHAIKKQKPHHHSFNRSFSHSGSVNRSYHMLLESDSLTGSSHRRTRSDFQQPTTEFLEHRFGVDGSLVSPRGITVTALPPTTANAVASYATQPPSKNFNNVRKHK</sequence>
<dbReference type="Proteomes" id="UP000002051">
    <property type="component" value="Unassembled WGS sequence"/>
</dbReference>
<dbReference type="Gramene" id="rna6328">
    <property type="protein sequence ID" value="RHN82188.1"/>
    <property type="gene ID" value="gene6328"/>
</dbReference>
<dbReference type="AlphaFoldDB" id="A0A072VQS7"/>
<evidence type="ECO:0000313" key="4">
    <source>
        <dbReference type="Proteomes" id="UP000002051"/>
    </source>
</evidence>
<accession>A0A072VQS7</accession>
<reference evidence="1 4" key="2">
    <citation type="journal article" date="2014" name="BMC Genomics">
        <title>An improved genome release (version Mt4.0) for the model legume Medicago truncatula.</title>
        <authorList>
            <person name="Tang H."/>
            <person name="Krishnakumar V."/>
            <person name="Bidwell S."/>
            <person name="Rosen B."/>
            <person name="Chan A."/>
            <person name="Zhou S."/>
            <person name="Gentzbittel L."/>
            <person name="Childs K.L."/>
            <person name="Yandell M."/>
            <person name="Gundlach H."/>
            <person name="Mayer K.F."/>
            <person name="Schwartz D.C."/>
            <person name="Town C.D."/>
        </authorList>
    </citation>
    <scope>GENOME REANNOTATION</scope>
    <source>
        <strain evidence="1">A17</strain>
        <strain evidence="3 4">cv. Jemalong A17</strain>
    </source>
</reference>
<keyword evidence="4" id="KW-1185">Reference proteome</keyword>
<dbReference type="EMBL" id="CM001217">
    <property type="protein sequence ID" value="KEH44021.1"/>
    <property type="molecule type" value="Genomic_DNA"/>
</dbReference>
<reference evidence="3" key="3">
    <citation type="submission" date="2015-04" db="UniProtKB">
        <authorList>
            <consortium name="EnsemblPlants"/>
        </authorList>
    </citation>
    <scope>IDENTIFICATION</scope>
    <source>
        <strain evidence="3">cv. Jemalong A17</strain>
    </source>
</reference>